<accession>A0A6A6X646</accession>
<feature type="transmembrane region" description="Helical" evidence="1">
    <location>
        <begin position="30"/>
        <end position="51"/>
    </location>
</feature>
<keyword evidence="3" id="KW-1185">Reference proteome</keyword>
<dbReference type="Proteomes" id="UP000799757">
    <property type="component" value="Unassembled WGS sequence"/>
</dbReference>
<evidence type="ECO:0000256" key="1">
    <source>
        <dbReference type="SAM" id="Phobius"/>
    </source>
</evidence>
<gene>
    <name evidence="2" type="ORF">K505DRAFT_64285</name>
</gene>
<proteinExistence type="predicted"/>
<sequence>MMGYFMIDGFFGTALDRDTLFSSTFLKFTYGFGLLFAVLYFFIFFCCRYLFVVVSVLYALCIFARVVLLVSILSSLCLDSHGPLSEKECNIRSMKAPHLANMPVRSH</sequence>
<evidence type="ECO:0000313" key="2">
    <source>
        <dbReference type="EMBL" id="KAF2791585.1"/>
    </source>
</evidence>
<evidence type="ECO:0000313" key="3">
    <source>
        <dbReference type="Proteomes" id="UP000799757"/>
    </source>
</evidence>
<organism evidence="2 3">
    <name type="scientific">Melanomma pulvis-pyrius CBS 109.77</name>
    <dbReference type="NCBI Taxonomy" id="1314802"/>
    <lineage>
        <taxon>Eukaryota</taxon>
        <taxon>Fungi</taxon>
        <taxon>Dikarya</taxon>
        <taxon>Ascomycota</taxon>
        <taxon>Pezizomycotina</taxon>
        <taxon>Dothideomycetes</taxon>
        <taxon>Pleosporomycetidae</taxon>
        <taxon>Pleosporales</taxon>
        <taxon>Melanommataceae</taxon>
        <taxon>Melanomma</taxon>
    </lineage>
</organism>
<dbReference type="AlphaFoldDB" id="A0A6A6X646"/>
<feature type="transmembrane region" description="Helical" evidence="1">
    <location>
        <begin position="57"/>
        <end position="78"/>
    </location>
</feature>
<protein>
    <submittedName>
        <fullName evidence="2">Uncharacterized protein</fullName>
    </submittedName>
</protein>
<name>A0A6A6X646_9PLEO</name>
<keyword evidence="1" id="KW-1133">Transmembrane helix</keyword>
<keyword evidence="1" id="KW-0472">Membrane</keyword>
<keyword evidence="1" id="KW-0812">Transmembrane</keyword>
<dbReference type="EMBL" id="MU002012">
    <property type="protein sequence ID" value="KAF2791585.1"/>
    <property type="molecule type" value="Genomic_DNA"/>
</dbReference>
<reference evidence="2" key="1">
    <citation type="journal article" date="2020" name="Stud. Mycol.">
        <title>101 Dothideomycetes genomes: a test case for predicting lifestyles and emergence of pathogens.</title>
        <authorList>
            <person name="Haridas S."/>
            <person name="Albert R."/>
            <person name="Binder M."/>
            <person name="Bloem J."/>
            <person name="Labutti K."/>
            <person name="Salamov A."/>
            <person name="Andreopoulos B."/>
            <person name="Baker S."/>
            <person name="Barry K."/>
            <person name="Bills G."/>
            <person name="Bluhm B."/>
            <person name="Cannon C."/>
            <person name="Castanera R."/>
            <person name="Culley D."/>
            <person name="Daum C."/>
            <person name="Ezra D."/>
            <person name="Gonzalez J."/>
            <person name="Henrissat B."/>
            <person name="Kuo A."/>
            <person name="Liang C."/>
            <person name="Lipzen A."/>
            <person name="Lutzoni F."/>
            <person name="Magnuson J."/>
            <person name="Mondo S."/>
            <person name="Nolan M."/>
            <person name="Ohm R."/>
            <person name="Pangilinan J."/>
            <person name="Park H.-J."/>
            <person name="Ramirez L."/>
            <person name="Alfaro M."/>
            <person name="Sun H."/>
            <person name="Tritt A."/>
            <person name="Yoshinaga Y."/>
            <person name="Zwiers L.-H."/>
            <person name="Turgeon B."/>
            <person name="Goodwin S."/>
            <person name="Spatafora J."/>
            <person name="Crous P."/>
            <person name="Grigoriev I."/>
        </authorList>
    </citation>
    <scope>NUCLEOTIDE SEQUENCE</scope>
    <source>
        <strain evidence="2">CBS 109.77</strain>
    </source>
</reference>